<keyword evidence="2" id="KW-1185">Reference proteome</keyword>
<sequence length="378" mass="43238">MDIFQGFPLISSIDSTFSPKESRSKSSKVIPKPKFSYQEDQRIKRLLRNNAFLRGKNPNTIGQSQKLLKNVMKKSKRGINTQKIKTEPKARESRNFPLELAPNTEKIIEFNDFILELEQGHEEERKLFKSVKRNSKGNEIIFTKKKPMINKINKGNETPKVDTCDEDVSSFFQIDLPVSNFSPKGKKTPLSFGGSQKPKQGVSTAKEFYRTKRLVKEKLGVPDSSRNAHQSPVFTEKNYIDYARSIFNSSNLDKYEMMETYSKGSFSPPKFIKKRKIKLGSSQGNLHLMKYNRPKPNILSNNCKKCIKNYGPEAYCQCTRLGNKMNIIGHQIWKKSSNILTEKESVPYTISPNMVNQDVGINTGVSLNSEAFSIFKDY</sequence>
<dbReference type="Proteomes" id="UP001295684">
    <property type="component" value="Unassembled WGS sequence"/>
</dbReference>
<accession>A0AAD1UQV0</accession>
<protein>
    <submittedName>
        <fullName evidence="1">Uncharacterized protein</fullName>
    </submittedName>
</protein>
<evidence type="ECO:0000313" key="1">
    <source>
        <dbReference type="EMBL" id="CAI2371407.1"/>
    </source>
</evidence>
<evidence type="ECO:0000313" key="2">
    <source>
        <dbReference type="Proteomes" id="UP001295684"/>
    </source>
</evidence>
<comment type="caution">
    <text evidence="1">The sequence shown here is derived from an EMBL/GenBank/DDBJ whole genome shotgun (WGS) entry which is preliminary data.</text>
</comment>
<dbReference type="AlphaFoldDB" id="A0AAD1UQV0"/>
<dbReference type="EMBL" id="CAMPGE010012637">
    <property type="protein sequence ID" value="CAI2371407.1"/>
    <property type="molecule type" value="Genomic_DNA"/>
</dbReference>
<reference evidence="1" key="1">
    <citation type="submission" date="2023-07" db="EMBL/GenBank/DDBJ databases">
        <authorList>
            <consortium name="AG Swart"/>
            <person name="Singh M."/>
            <person name="Singh A."/>
            <person name="Seah K."/>
            <person name="Emmerich C."/>
        </authorList>
    </citation>
    <scope>NUCLEOTIDE SEQUENCE</scope>
    <source>
        <strain evidence="1">DP1</strain>
    </source>
</reference>
<gene>
    <name evidence="1" type="ORF">ECRASSUSDP1_LOCUS12729</name>
</gene>
<organism evidence="1 2">
    <name type="scientific">Euplotes crassus</name>
    <dbReference type="NCBI Taxonomy" id="5936"/>
    <lineage>
        <taxon>Eukaryota</taxon>
        <taxon>Sar</taxon>
        <taxon>Alveolata</taxon>
        <taxon>Ciliophora</taxon>
        <taxon>Intramacronucleata</taxon>
        <taxon>Spirotrichea</taxon>
        <taxon>Hypotrichia</taxon>
        <taxon>Euplotida</taxon>
        <taxon>Euplotidae</taxon>
        <taxon>Moneuplotes</taxon>
    </lineage>
</organism>
<name>A0AAD1UQV0_EUPCR</name>
<proteinExistence type="predicted"/>